<dbReference type="GO" id="GO:0004476">
    <property type="term" value="F:mannose-6-phosphate isomerase activity"/>
    <property type="evidence" value="ECO:0007669"/>
    <property type="project" value="InterPro"/>
</dbReference>
<reference evidence="4 5" key="1">
    <citation type="journal article" date="2015" name="Nature">
        <title>rRNA introns, odd ribosomes, and small enigmatic genomes across a large radiation of phyla.</title>
        <authorList>
            <person name="Brown C.T."/>
            <person name="Hug L.A."/>
            <person name="Thomas B.C."/>
            <person name="Sharon I."/>
            <person name="Castelle C.J."/>
            <person name="Singh A."/>
            <person name="Wilkins M.J."/>
            <person name="Williams K.H."/>
            <person name="Banfield J.F."/>
        </authorList>
    </citation>
    <scope>NUCLEOTIDE SEQUENCE [LARGE SCALE GENOMIC DNA]</scope>
</reference>
<sequence>GGSTLGARMVDALCEDRLRVPLEIFNGYHIPNYASDKTLLISSSYSGTTEETVACTYEALSRKVKLFIITTGGKLDSIVKENTIPSYVFNPSNNPSEQPRLSIGYAVGAILALLAKLKLIQVSADEIANALVTMKQSFDNYSQENATENLAKKFAQELKGTAPMLVASEHLYGVVYTLKNQFNESAKTFTALYELPELNHHLMEGLKNPNKLKDVIKFVFFESDLYSERVAKRYPLTEEVVGKNFVDYIKYKPTSKTKMNQLFETLVFGSMVVYYLSRYYQIDPMTIPWVDYFKDKLKNS</sequence>
<gene>
    <name evidence="4" type="ORF">UT61_C0027G0001</name>
</gene>
<dbReference type="SUPFAM" id="SSF53697">
    <property type="entry name" value="SIS domain"/>
    <property type="match status" value="1"/>
</dbReference>
<proteinExistence type="inferred from homology"/>
<accession>A0A0G0SVI6</accession>
<evidence type="ECO:0000313" key="5">
    <source>
        <dbReference type="Proteomes" id="UP000034793"/>
    </source>
</evidence>
<dbReference type="GO" id="GO:0097367">
    <property type="term" value="F:carbohydrate derivative binding"/>
    <property type="evidence" value="ECO:0007669"/>
    <property type="project" value="InterPro"/>
</dbReference>
<keyword evidence="2 4" id="KW-0413">Isomerase</keyword>
<dbReference type="Proteomes" id="UP000034793">
    <property type="component" value="Unassembled WGS sequence"/>
</dbReference>
<name>A0A0G0SVI6_9BACT</name>
<comment type="similarity">
    <text evidence="1">Belongs to the PGI/PMI family.</text>
</comment>
<dbReference type="InterPro" id="IPR019490">
    <property type="entry name" value="Glu6P/Mann6P_isomerase_C"/>
</dbReference>
<dbReference type="Pfam" id="PF10432">
    <property type="entry name" value="bact-PGI_C"/>
    <property type="match status" value="1"/>
</dbReference>
<protein>
    <submittedName>
        <fullName evidence="4">Bifunctional phosphoglucose/phosphomannose isomerase</fullName>
    </submittedName>
</protein>
<dbReference type="Gene3D" id="3.40.50.10490">
    <property type="entry name" value="Glucose-6-phosphate isomerase like protein, domain 1"/>
    <property type="match status" value="2"/>
</dbReference>
<comment type="caution">
    <text evidence="4">The sequence shown here is derived from an EMBL/GenBank/DDBJ whole genome shotgun (WGS) entry which is preliminary data.</text>
</comment>
<organism evidence="4 5">
    <name type="scientific">Candidatus Woesebacteria bacterium GW2011_GWA1_39_8</name>
    <dbReference type="NCBI Taxonomy" id="1618552"/>
    <lineage>
        <taxon>Bacteria</taxon>
        <taxon>Candidatus Woeseibacteriota</taxon>
    </lineage>
</organism>
<dbReference type="InterPro" id="IPR046348">
    <property type="entry name" value="SIS_dom_sf"/>
</dbReference>
<evidence type="ECO:0000313" key="4">
    <source>
        <dbReference type="EMBL" id="KKR29592.1"/>
    </source>
</evidence>
<dbReference type="GO" id="GO:1901135">
    <property type="term" value="P:carbohydrate derivative metabolic process"/>
    <property type="evidence" value="ECO:0007669"/>
    <property type="project" value="InterPro"/>
</dbReference>
<dbReference type="AlphaFoldDB" id="A0A0G0SVI6"/>
<dbReference type="GO" id="GO:0004347">
    <property type="term" value="F:glucose-6-phosphate isomerase activity"/>
    <property type="evidence" value="ECO:0007669"/>
    <property type="project" value="InterPro"/>
</dbReference>
<evidence type="ECO:0000259" key="3">
    <source>
        <dbReference type="Pfam" id="PF10432"/>
    </source>
</evidence>
<dbReference type="EMBL" id="LBXL01000027">
    <property type="protein sequence ID" value="KKR29592.1"/>
    <property type="molecule type" value="Genomic_DNA"/>
</dbReference>
<evidence type="ECO:0000256" key="2">
    <source>
        <dbReference type="ARBA" id="ARBA00023235"/>
    </source>
</evidence>
<dbReference type="GO" id="GO:0005975">
    <property type="term" value="P:carbohydrate metabolic process"/>
    <property type="evidence" value="ECO:0007669"/>
    <property type="project" value="InterPro"/>
</dbReference>
<feature type="domain" description="Bifunctional glucose-6-phosphate/mannose-6-phosphate isomerase C-terminal" evidence="3">
    <location>
        <begin position="148"/>
        <end position="297"/>
    </location>
</feature>
<evidence type="ECO:0000256" key="1">
    <source>
        <dbReference type="ARBA" id="ARBA00010523"/>
    </source>
</evidence>
<feature type="non-terminal residue" evidence="4">
    <location>
        <position position="1"/>
    </location>
</feature>